<name>A0A132AMD4_SARSC</name>
<protein>
    <submittedName>
        <fullName evidence="1">Uncharacterized protein</fullName>
    </submittedName>
</protein>
<accession>A0A132AMD4</accession>
<evidence type="ECO:0000313" key="1">
    <source>
        <dbReference type="EMBL" id="KPM11650.1"/>
    </source>
</evidence>
<dbReference type="Proteomes" id="UP000616769">
    <property type="component" value="Unassembled WGS sequence"/>
</dbReference>
<dbReference type="VEuPathDB" id="VectorBase:SSCA007576"/>
<proteinExistence type="predicted"/>
<evidence type="ECO:0000313" key="2">
    <source>
        <dbReference type="Proteomes" id="UP000616769"/>
    </source>
</evidence>
<comment type="caution">
    <text evidence="1">The sequence shown here is derived from an EMBL/GenBank/DDBJ whole genome shotgun (WGS) entry which is preliminary data.</text>
</comment>
<dbReference type="AlphaFoldDB" id="A0A132AMD4"/>
<sequence>MFPKPFENPINIPAKSGARSTCVELNALKQAPPKVLAKTKSKQLRG</sequence>
<reference evidence="1 2" key="1">
    <citation type="journal article" date="2015" name="Parasit. Vectors">
        <title>Draft genome of the scabies mite.</title>
        <authorList>
            <person name="Rider S.D.Jr."/>
            <person name="Morgan M.S."/>
            <person name="Arlian L.G."/>
        </authorList>
    </citation>
    <scope>NUCLEOTIDE SEQUENCE [LARGE SCALE GENOMIC DNA]</scope>
    <source>
        <strain evidence="1">Arlian Lab</strain>
    </source>
</reference>
<organism evidence="1 2">
    <name type="scientific">Sarcoptes scabiei</name>
    <name type="common">Itch mite</name>
    <name type="synonym">Acarus scabiei</name>
    <dbReference type="NCBI Taxonomy" id="52283"/>
    <lineage>
        <taxon>Eukaryota</taxon>
        <taxon>Metazoa</taxon>
        <taxon>Ecdysozoa</taxon>
        <taxon>Arthropoda</taxon>
        <taxon>Chelicerata</taxon>
        <taxon>Arachnida</taxon>
        <taxon>Acari</taxon>
        <taxon>Acariformes</taxon>
        <taxon>Sarcoptiformes</taxon>
        <taxon>Astigmata</taxon>
        <taxon>Psoroptidia</taxon>
        <taxon>Sarcoptoidea</taxon>
        <taxon>Sarcoptidae</taxon>
        <taxon>Sarcoptinae</taxon>
        <taxon>Sarcoptes</taxon>
    </lineage>
</organism>
<dbReference type="EMBL" id="JXLN01017660">
    <property type="protein sequence ID" value="KPM11650.1"/>
    <property type="molecule type" value="Genomic_DNA"/>
</dbReference>
<gene>
    <name evidence="1" type="ORF">QR98_0102230</name>
</gene>